<dbReference type="EMBL" id="JANPWB010000007">
    <property type="protein sequence ID" value="KAJ1173068.1"/>
    <property type="molecule type" value="Genomic_DNA"/>
</dbReference>
<comment type="caution">
    <text evidence="1">The sequence shown here is derived from an EMBL/GenBank/DDBJ whole genome shotgun (WGS) entry which is preliminary data.</text>
</comment>
<protein>
    <submittedName>
        <fullName evidence="1">Uncharacterized protein</fullName>
    </submittedName>
</protein>
<proteinExistence type="predicted"/>
<keyword evidence="2" id="KW-1185">Reference proteome</keyword>
<name>A0AAV7T9G7_PLEWA</name>
<organism evidence="1 2">
    <name type="scientific">Pleurodeles waltl</name>
    <name type="common">Iberian ribbed newt</name>
    <dbReference type="NCBI Taxonomy" id="8319"/>
    <lineage>
        <taxon>Eukaryota</taxon>
        <taxon>Metazoa</taxon>
        <taxon>Chordata</taxon>
        <taxon>Craniata</taxon>
        <taxon>Vertebrata</taxon>
        <taxon>Euteleostomi</taxon>
        <taxon>Amphibia</taxon>
        <taxon>Batrachia</taxon>
        <taxon>Caudata</taxon>
        <taxon>Salamandroidea</taxon>
        <taxon>Salamandridae</taxon>
        <taxon>Pleurodelinae</taxon>
        <taxon>Pleurodeles</taxon>
    </lineage>
</organism>
<sequence length="66" mass="7503">MPASEIRGGWGRRASQLHGDHLAPEMLVNELSQHGDLLSHGPRCFQREKCVTRRHVHNDTGKLEHI</sequence>
<evidence type="ECO:0000313" key="1">
    <source>
        <dbReference type="EMBL" id="KAJ1173068.1"/>
    </source>
</evidence>
<accession>A0AAV7T9G7</accession>
<evidence type="ECO:0000313" key="2">
    <source>
        <dbReference type="Proteomes" id="UP001066276"/>
    </source>
</evidence>
<dbReference type="AlphaFoldDB" id="A0AAV7T9G7"/>
<gene>
    <name evidence="1" type="ORF">NDU88_004910</name>
</gene>
<dbReference type="Proteomes" id="UP001066276">
    <property type="component" value="Chromosome 4_1"/>
</dbReference>
<reference evidence="1" key="1">
    <citation type="journal article" date="2022" name="bioRxiv">
        <title>Sequencing and chromosome-scale assembly of the giantPleurodeles waltlgenome.</title>
        <authorList>
            <person name="Brown T."/>
            <person name="Elewa A."/>
            <person name="Iarovenko S."/>
            <person name="Subramanian E."/>
            <person name="Araus A.J."/>
            <person name="Petzold A."/>
            <person name="Susuki M."/>
            <person name="Suzuki K.-i.T."/>
            <person name="Hayashi T."/>
            <person name="Toyoda A."/>
            <person name="Oliveira C."/>
            <person name="Osipova E."/>
            <person name="Leigh N.D."/>
            <person name="Simon A."/>
            <person name="Yun M.H."/>
        </authorList>
    </citation>
    <scope>NUCLEOTIDE SEQUENCE</scope>
    <source>
        <strain evidence="1">20211129_DDA</strain>
        <tissue evidence="1">Liver</tissue>
    </source>
</reference>